<evidence type="ECO:0000313" key="1">
    <source>
        <dbReference type="EMBL" id="PYH94216.1"/>
    </source>
</evidence>
<sequence>MHLPSATQYFLQYTIIVIVIAPPASVSACRSAICTALVGWPCYHRRVVLTFGHAVMNHAAPAWPSLHGTLEGGPSPIADWAPNAEPPFARMQTGV</sequence>
<proteinExistence type="predicted"/>
<dbReference type="AlphaFoldDB" id="A0A319D9W8"/>
<protein>
    <submittedName>
        <fullName evidence="1">Uncharacterized protein</fullName>
    </submittedName>
</protein>
<accession>A0A319D9W8</accession>
<evidence type="ECO:0000313" key="2">
    <source>
        <dbReference type="Proteomes" id="UP000247810"/>
    </source>
</evidence>
<organism evidence="1 2">
    <name type="scientific">Aspergillus ellipticus CBS 707.79</name>
    <dbReference type="NCBI Taxonomy" id="1448320"/>
    <lineage>
        <taxon>Eukaryota</taxon>
        <taxon>Fungi</taxon>
        <taxon>Dikarya</taxon>
        <taxon>Ascomycota</taxon>
        <taxon>Pezizomycotina</taxon>
        <taxon>Eurotiomycetes</taxon>
        <taxon>Eurotiomycetidae</taxon>
        <taxon>Eurotiales</taxon>
        <taxon>Aspergillaceae</taxon>
        <taxon>Aspergillus</taxon>
        <taxon>Aspergillus subgen. Circumdati</taxon>
    </lineage>
</organism>
<dbReference type="Proteomes" id="UP000247810">
    <property type="component" value="Unassembled WGS sequence"/>
</dbReference>
<name>A0A319D9W8_9EURO</name>
<dbReference type="VEuPathDB" id="FungiDB:BO71DRAFT_430253"/>
<reference evidence="1 2" key="1">
    <citation type="submission" date="2018-02" db="EMBL/GenBank/DDBJ databases">
        <title>The genomes of Aspergillus section Nigri reveals drivers in fungal speciation.</title>
        <authorList>
            <consortium name="DOE Joint Genome Institute"/>
            <person name="Vesth T.C."/>
            <person name="Nybo J."/>
            <person name="Theobald S."/>
            <person name="Brandl J."/>
            <person name="Frisvad J.C."/>
            <person name="Nielsen K.F."/>
            <person name="Lyhne E.K."/>
            <person name="Kogle M.E."/>
            <person name="Kuo A."/>
            <person name="Riley R."/>
            <person name="Clum A."/>
            <person name="Nolan M."/>
            <person name="Lipzen A."/>
            <person name="Salamov A."/>
            <person name="Henrissat B."/>
            <person name="Wiebenga A."/>
            <person name="De vries R.P."/>
            <person name="Grigoriev I.V."/>
            <person name="Mortensen U.H."/>
            <person name="Andersen M.R."/>
            <person name="Baker S.E."/>
        </authorList>
    </citation>
    <scope>NUCLEOTIDE SEQUENCE [LARGE SCALE GENOMIC DNA]</scope>
    <source>
        <strain evidence="1 2">CBS 707.79</strain>
    </source>
</reference>
<gene>
    <name evidence="1" type="ORF">BO71DRAFT_430253</name>
</gene>
<keyword evidence="2" id="KW-1185">Reference proteome</keyword>
<dbReference type="EMBL" id="KZ825876">
    <property type="protein sequence ID" value="PYH94216.1"/>
    <property type="molecule type" value="Genomic_DNA"/>
</dbReference>